<dbReference type="InParanoid" id="A0A6P5IYD4"/>
<dbReference type="FunCoup" id="A0A6P5IYD4">
    <property type="interactions" value="210"/>
</dbReference>
<dbReference type="Gene3D" id="3.10.20.90">
    <property type="entry name" value="Phosphatidylinositol 3-kinase Catalytic Subunit, Chain A, domain 1"/>
    <property type="match status" value="1"/>
</dbReference>
<gene>
    <name evidence="4" type="primary">FRMD1</name>
</gene>
<dbReference type="InterPro" id="IPR011993">
    <property type="entry name" value="PH-like_dom_sf"/>
</dbReference>
<dbReference type="InterPro" id="IPR019749">
    <property type="entry name" value="Band_41_domain"/>
</dbReference>
<dbReference type="Pfam" id="PF09380">
    <property type="entry name" value="FERM_C"/>
    <property type="match status" value="1"/>
</dbReference>
<protein>
    <submittedName>
        <fullName evidence="4">FERM domain-containing protein 1</fullName>
    </submittedName>
</protein>
<feature type="domain" description="FERM" evidence="2">
    <location>
        <begin position="15"/>
        <end position="319"/>
    </location>
</feature>
<dbReference type="SUPFAM" id="SSF47031">
    <property type="entry name" value="Second domain of FERM"/>
    <property type="match status" value="1"/>
</dbReference>
<dbReference type="GO" id="GO:0035332">
    <property type="term" value="P:positive regulation of hippo signaling"/>
    <property type="evidence" value="ECO:0007669"/>
    <property type="project" value="TreeGrafter"/>
</dbReference>
<dbReference type="PROSITE" id="PS50057">
    <property type="entry name" value="FERM_3"/>
    <property type="match status" value="1"/>
</dbReference>
<sequence length="578" mass="66307">MNKQLPEGKMTLEYRNVCVLLPNRDQLRLSIGVKATGRELFQQVCDLLSIKEPHFFGLSVVRNNEYVFMDLEQKLSKYFLKDWKKEIYKGNEKSNPPFVAFFRVQYYVENGRIISDKVARRLYYHHLKEQVLRSQCTHKEEVYFLLAAYGLQADLGNYRESTHVGKYFEPHSYFPQWIITKRGRDYILKHAPEIHREQQGMTTREAVLKFIKESCLLEDVPVHFFKLQKDKKEDRPTIVLGLTLKGMHIYQEVNHSRQLLYDFPWSHVGKLAFLGEKFEIQPDGLPSARKLVYYTGCPFRSRHLLLLLSTSHRLYLHVQPVLKQIRQLEEAEEKKRYRESYISDTLEMDLDQSDKHSHGSGSSRGSGRNHHRLSHHSTDSHGSSHTSGIEADSRHRVSVEMSVDEPFGMELGHEVEVMVDGPEAVTIDDPLENNRLDKATKGVSAAPLTGGLHGCKASHQEPFAVVQITLVKMRGQSVEALNQLREIKAREGSDQHSQSLDDVRLYQQRHPPLGANLSSPTSHSYTFGCALEDKLATYGCVYSTADCKTKSALYGKRSMNCLSLDLLGEDQVPEEFVV</sequence>
<dbReference type="GeneID" id="110196933"/>
<feature type="region of interest" description="Disordered" evidence="1">
    <location>
        <begin position="348"/>
        <end position="395"/>
    </location>
</feature>
<reference evidence="4" key="1">
    <citation type="submission" date="2025-08" db="UniProtKB">
        <authorList>
            <consortium name="RefSeq"/>
        </authorList>
    </citation>
    <scope>IDENTIFICATION</scope>
    <source>
        <tissue evidence="4">Spleen</tissue>
    </source>
</reference>
<dbReference type="KEGG" id="pcw:110196933"/>
<dbReference type="AlphaFoldDB" id="A0A6P5IYD4"/>
<dbReference type="Gene3D" id="2.30.29.30">
    <property type="entry name" value="Pleckstrin-homology domain (PH domain)/Phosphotyrosine-binding domain (PTB)"/>
    <property type="match status" value="1"/>
</dbReference>
<evidence type="ECO:0000259" key="2">
    <source>
        <dbReference type="PROSITE" id="PS50057"/>
    </source>
</evidence>
<dbReference type="Proteomes" id="UP000515140">
    <property type="component" value="Unplaced"/>
</dbReference>
<dbReference type="SUPFAM" id="SSF50729">
    <property type="entry name" value="PH domain-like"/>
    <property type="match status" value="1"/>
</dbReference>
<dbReference type="InterPro" id="IPR018979">
    <property type="entry name" value="FERM_N"/>
</dbReference>
<dbReference type="Pfam" id="PF09379">
    <property type="entry name" value="FERM_N"/>
    <property type="match status" value="1"/>
</dbReference>
<dbReference type="InterPro" id="IPR019748">
    <property type="entry name" value="FERM_central"/>
</dbReference>
<dbReference type="SMART" id="SM01196">
    <property type="entry name" value="FERM_C"/>
    <property type="match status" value="1"/>
</dbReference>
<dbReference type="InterPro" id="IPR035963">
    <property type="entry name" value="FERM_2"/>
</dbReference>
<evidence type="ECO:0000313" key="4">
    <source>
        <dbReference type="RefSeq" id="XP_020826073.1"/>
    </source>
</evidence>
<dbReference type="SMART" id="SM00295">
    <property type="entry name" value="B41"/>
    <property type="match status" value="1"/>
</dbReference>
<dbReference type="InterPro" id="IPR000299">
    <property type="entry name" value="FERM_domain"/>
</dbReference>
<name>A0A6P5IYD4_PHACI</name>
<dbReference type="InterPro" id="IPR014352">
    <property type="entry name" value="FERM/acyl-CoA-bd_prot_sf"/>
</dbReference>
<dbReference type="InterPro" id="IPR047145">
    <property type="entry name" value="FRMD6-like"/>
</dbReference>
<dbReference type="PANTHER" id="PTHR13429">
    <property type="entry name" value="FERM DOMAIN (PROTEIN4.1-EZRIN-RADIXIN-MOESIN) FAMILY"/>
    <property type="match status" value="1"/>
</dbReference>
<dbReference type="CTD" id="79981"/>
<dbReference type="PANTHER" id="PTHR13429:SF7">
    <property type="entry name" value="FERM DOMAIN-CONTAINING PROTEIN 1"/>
    <property type="match status" value="1"/>
</dbReference>
<evidence type="ECO:0000313" key="3">
    <source>
        <dbReference type="Proteomes" id="UP000515140"/>
    </source>
</evidence>
<organism evidence="3 4">
    <name type="scientific">Phascolarctos cinereus</name>
    <name type="common">Koala</name>
    <dbReference type="NCBI Taxonomy" id="38626"/>
    <lineage>
        <taxon>Eukaryota</taxon>
        <taxon>Metazoa</taxon>
        <taxon>Chordata</taxon>
        <taxon>Craniata</taxon>
        <taxon>Vertebrata</taxon>
        <taxon>Euteleostomi</taxon>
        <taxon>Mammalia</taxon>
        <taxon>Metatheria</taxon>
        <taxon>Diprotodontia</taxon>
        <taxon>Phascolarctidae</taxon>
        <taxon>Phascolarctos</taxon>
    </lineage>
</organism>
<keyword evidence="3" id="KW-1185">Reference proteome</keyword>
<dbReference type="SUPFAM" id="SSF54236">
    <property type="entry name" value="Ubiquitin-like"/>
    <property type="match status" value="1"/>
</dbReference>
<dbReference type="RefSeq" id="XP_020826073.1">
    <property type="nucleotide sequence ID" value="XM_020970414.1"/>
</dbReference>
<dbReference type="Pfam" id="PF00373">
    <property type="entry name" value="FERM_M"/>
    <property type="match status" value="1"/>
</dbReference>
<dbReference type="InterPro" id="IPR029071">
    <property type="entry name" value="Ubiquitin-like_domsf"/>
</dbReference>
<accession>A0A6P5IYD4</accession>
<dbReference type="Gene3D" id="1.20.80.10">
    <property type="match status" value="1"/>
</dbReference>
<dbReference type="GO" id="GO:0098592">
    <property type="term" value="C:cytoplasmic side of apical plasma membrane"/>
    <property type="evidence" value="ECO:0007669"/>
    <property type="project" value="TreeGrafter"/>
</dbReference>
<dbReference type="InterPro" id="IPR018980">
    <property type="entry name" value="FERM_PH-like_C"/>
</dbReference>
<proteinExistence type="predicted"/>
<evidence type="ECO:0000256" key="1">
    <source>
        <dbReference type="SAM" id="MobiDB-lite"/>
    </source>
</evidence>
<dbReference type="CDD" id="cd14473">
    <property type="entry name" value="FERM_B-lobe"/>
    <property type="match status" value="1"/>
</dbReference>